<name>A0A2T1E1B2_9CYAN</name>
<dbReference type="OrthoDB" id="532743at2"/>
<organism evidence="1 2">
    <name type="scientific">Stenomitos frigidus ULC18</name>
    <dbReference type="NCBI Taxonomy" id="2107698"/>
    <lineage>
        <taxon>Bacteria</taxon>
        <taxon>Bacillati</taxon>
        <taxon>Cyanobacteriota</taxon>
        <taxon>Cyanophyceae</taxon>
        <taxon>Leptolyngbyales</taxon>
        <taxon>Leptolyngbyaceae</taxon>
        <taxon>Stenomitos</taxon>
    </lineage>
</organism>
<keyword evidence="2" id="KW-1185">Reference proteome</keyword>
<dbReference type="AlphaFoldDB" id="A0A2T1E1B2"/>
<gene>
    <name evidence="1" type="ORF">C7B82_19670</name>
</gene>
<dbReference type="Proteomes" id="UP000239576">
    <property type="component" value="Unassembled WGS sequence"/>
</dbReference>
<dbReference type="EMBL" id="PVWK01000105">
    <property type="protein sequence ID" value="PSB26491.1"/>
    <property type="molecule type" value="Genomic_DNA"/>
</dbReference>
<dbReference type="RefSeq" id="WP_106257983.1">
    <property type="nucleotide sequence ID" value="NZ_CAWNSW010000039.1"/>
</dbReference>
<reference evidence="1 2" key="2">
    <citation type="submission" date="2018-03" db="EMBL/GenBank/DDBJ databases">
        <title>The ancient ancestry and fast evolution of plastids.</title>
        <authorList>
            <person name="Moore K.R."/>
            <person name="Magnabosco C."/>
            <person name="Momper L."/>
            <person name="Gold D.A."/>
            <person name="Bosak T."/>
            <person name="Fournier G.P."/>
        </authorList>
    </citation>
    <scope>NUCLEOTIDE SEQUENCE [LARGE SCALE GENOMIC DNA]</scope>
    <source>
        <strain evidence="1 2">ULC18</strain>
    </source>
</reference>
<sequence length="112" mass="12766">MLPLVINEEQIFAFNFWLNGSIRCGMHHESEFYCRLASFDIQKRPQVYQLGCKLAQQQTAIVLSSTADTCSLWGSLRDPSIKRILLAGDTSNLLIAMLLQMQERSDNQQPCE</sequence>
<evidence type="ECO:0000313" key="1">
    <source>
        <dbReference type="EMBL" id="PSB26491.1"/>
    </source>
</evidence>
<accession>A0A2T1E1B2</accession>
<reference evidence="2" key="1">
    <citation type="submission" date="2018-02" db="EMBL/GenBank/DDBJ databases">
        <authorList>
            <person name="Moore K."/>
            <person name="Momper L."/>
        </authorList>
    </citation>
    <scope>NUCLEOTIDE SEQUENCE [LARGE SCALE GENOMIC DNA]</scope>
    <source>
        <strain evidence="2">ULC18</strain>
    </source>
</reference>
<protein>
    <submittedName>
        <fullName evidence="1">Uncharacterized protein</fullName>
    </submittedName>
</protein>
<comment type="caution">
    <text evidence="1">The sequence shown here is derived from an EMBL/GenBank/DDBJ whole genome shotgun (WGS) entry which is preliminary data.</text>
</comment>
<proteinExistence type="predicted"/>
<evidence type="ECO:0000313" key="2">
    <source>
        <dbReference type="Proteomes" id="UP000239576"/>
    </source>
</evidence>